<keyword evidence="4" id="KW-1185">Reference proteome</keyword>
<dbReference type="AlphaFoldDB" id="A0A7N9CXR2"/>
<keyword evidence="2" id="KW-0732">Signal</keyword>
<name>A0A7N9CXR2_MACFA</name>
<reference evidence="3" key="3">
    <citation type="submission" date="2025-09" db="UniProtKB">
        <authorList>
            <consortium name="Ensembl"/>
        </authorList>
    </citation>
    <scope>IDENTIFICATION</scope>
</reference>
<reference evidence="3" key="2">
    <citation type="submission" date="2025-08" db="UniProtKB">
        <authorList>
            <consortium name="Ensembl"/>
        </authorList>
    </citation>
    <scope>IDENTIFICATION</scope>
</reference>
<accession>A0A7N9CXR2</accession>
<dbReference type="PANTHER" id="PTHR12138">
    <property type="entry name" value="PRIMATE-EXPANDED PROTEIN FAMILY"/>
    <property type="match status" value="1"/>
</dbReference>
<organism evidence="3 4">
    <name type="scientific">Macaca fascicularis</name>
    <name type="common">Crab-eating macaque</name>
    <name type="synonym">Cynomolgus monkey</name>
    <dbReference type="NCBI Taxonomy" id="9541"/>
    <lineage>
        <taxon>Eukaryota</taxon>
        <taxon>Metazoa</taxon>
        <taxon>Chordata</taxon>
        <taxon>Craniata</taxon>
        <taxon>Vertebrata</taxon>
        <taxon>Euteleostomi</taxon>
        <taxon>Mammalia</taxon>
        <taxon>Eutheria</taxon>
        <taxon>Euarchontoglires</taxon>
        <taxon>Primates</taxon>
        <taxon>Haplorrhini</taxon>
        <taxon>Catarrhini</taxon>
        <taxon>Cercopithecidae</taxon>
        <taxon>Cercopithecinae</taxon>
        <taxon>Macaca</taxon>
    </lineage>
</organism>
<dbReference type="Proteomes" id="UP000233100">
    <property type="component" value="Chromosome 10"/>
</dbReference>
<evidence type="ECO:0000313" key="3">
    <source>
        <dbReference type="Ensembl" id="ENSMFAP00000057588.1"/>
    </source>
</evidence>
<evidence type="ECO:0000256" key="1">
    <source>
        <dbReference type="SAM" id="MobiDB-lite"/>
    </source>
</evidence>
<feature type="region of interest" description="Disordered" evidence="1">
    <location>
        <begin position="77"/>
        <end position="100"/>
    </location>
</feature>
<protein>
    <recommendedName>
        <fullName evidence="5">Secreted protein</fullName>
    </recommendedName>
</protein>
<evidence type="ECO:0008006" key="5">
    <source>
        <dbReference type="Google" id="ProtNLM"/>
    </source>
</evidence>
<feature type="signal peptide" evidence="2">
    <location>
        <begin position="1"/>
        <end position="19"/>
    </location>
</feature>
<reference evidence="3 4" key="1">
    <citation type="submission" date="2013-03" db="EMBL/GenBank/DDBJ databases">
        <authorList>
            <person name="Warren W."/>
            <person name="Wilson R.K."/>
        </authorList>
    </citation>
    <scope>NUCLEOTIDE SEQUENCE</scope>
</reference>
<dbReference type="GeneTree" id="ENSGT00940000164709"/>
<dbReference type="PRINTS" id="PR02045">
    <property type="entry name" value="F138DOMAIN"/>
</dbReference>
<proteinExistence type="predicted"/>
<dbReference type="Ensembl" id="ENSMFAT00000098645.1">
    <property type="protein sequence ID" value="ENSMFAP00000057588.1"/>
    <property type="gene ID" value="ENSMFAG00000047548.1"/>
</dbReference>
<feature type="chain" id="PRO_5030918079" description="Secreted protein" evidence="2">
    <location>
        <begin position="20"/>
        <end position="100"/>
    </location>
</feature>
<evidence type="ECO:0000256" key="2">
    <source>
        <dbReference type="SAM" id="SignalP"/>
    </source>
</evidence>
<dbReference type="PANTHER" id="PTHR12138:SF135">
    <property type="entry name" value="SAM DOMAIN-CONTAINING PROTEIN"/>
    <property type="match status" value="1"/>
</dbReference>
<evidence type="ECO:0000313" key="4">
    <source>
        <dbReference type="Proteomes" id="UP000233100"/>
    </source>
</evidence>
<sequence length="100" mass="11138">FFFFFLRWSLALSPRLVQSLLTAASDSQVQAILCFSLPSSWDYRHVLPLPAIFIFLAETWFCHVGQAGLELLASSNPPASASQSAGITGVNHHTWPRNNY</sequence>